<proteinExistence type="predicted"/>
<dbReference type="PANTHER" id="PTHR33053">
    <property type="entry name" value="PROTEIN, PUTATIVE-RELATED"/>
    <property type="match status" value="1"/>
</dbReference>
<accession>A0A8S4QCI5</accession>
<feature type="compositionally biased region" description="Polar residues" evidence="1">
    <location>
        <begin position="1"/>
        <end position="23"/>
    </location>
</feature>
<feature type="region of interest" description="Disordered" evidence="1">
    <location>
        <begin position="508"/>
        <end position="535"/>
    </location>
</feature>
<feature type="region of interest" description="Disordered" evidence="1">
    <location>
        <begin position="1"/>
        <end position="33"/>
    </location>
</feature>
<evidence type="ECO:0000313" key="3">
    <source>
        <dbReference type="Proteomes" id="UP000838756"/>
    </source>
</evidence>
<keyword evidence="3" id="KW-1185">Reference proteome</keyword>
<feature type="non-terminal residue" evidence="2">
    <location>
        <position position="1"/>
    </location>
</feature>
<dbReference type="Proteomes" id="UP000838756">
    <property type="component" value="Unassembled WGS sequence"/>
</dbReference>
<feature type="compositionally biased region" description="Polar residues" evidence="1">
    <location>
        <begin position="518"/>
        <end position="535"/>
    </location>
</feature>
<gene>
    <name evidence="2" type="primary">jg27715</name>
    <name evidence="2" type="ORF">PAEG_LOCUS172</name>
</gene>
<organism evidence="2 3">
    <name type="scientific">Pararge aegeria aegeria</name>
    <dbReference type="NCBI Taxonomy" id="348720"/>
    <lineage>
        <taxon>Eukaryota</taxon>
        <taxon>Metazoa</taxon>
        <taxon>Ecdysozoa</taxon>
        <taxon>Arthropoda</taxon>
        <taxon>Hexapoda</taxon>
        <taxon>Insecta</taxon>
        <taxon>Pterygota</taxon>
        <taxon>Neoptera</taxon>
        <taxon>Endopterygota</taxon>
        <taxon>Lepidoptera</taxon>
        <taxon>Glossata</taxon>
        <taxon>Ditrysia</taxon>
        <taxon>Papilionoidea</taxon>
        <taxon>Nymphalidae</taxon>
        <taxon>Satyrinae</taxon>
        <taxon>Satyrini</taxon>
        <taxon>Parargina</taxon>
        <taxon>Pararge</taxon>
    </lineage>
</organism>
<sequence length="535" mass="61554">GQEINTLNWTTHSQAHPSTSNEGSVGKTLNGVDGEDLVKPLEPDDNFSLCSSTSTSIDDDNEYSKNMLFRQRIKEWATERNISQIALNDLAAIVNDRFPGILPRDARTILGTIQQIRIKTIKGGEYWHNGLTKCLKKSLEKWIDVPAKIALNFNFDGLPIFKSSNKEFWPILCTIFERPDIEPFVIGIYYGVGKPNQIDEYLNDFVNEMENLLKDGIYIEQFKKTVSIEIRCFTCDSPARAYIKGVCNFNAKHGCLKCVTVGEYSHVSHTVTFPETNCRPRTDQEFREKKYGPHHKKDSPLLRLPVDMIEDFPVADSLHLVDLGIMKRLLVGWRNGNFGKYITKWSARDTELVSIFLHKCKLPSEIHRSVRGLDCLSHWKASEYRSFLFYLSIVILPDVLSHDAFSHFLAFFCGITICSSKNYSHFLPLAKELLQYFVEHYKDFYGADYVTSNVHNVVHIADEVRRFGPLHTFSAYPFENKLYLIKRMLRHGNKPLAQVAKRFSEDAESLETTRSRKNQQLTNQDPFVTTTKRKR</sequence>
<comment type="caution">
    <text evidence="2">The sequence shown here is derived from an EMBL/GenBank/DDBJ whole genome shotgun (WGS) entry which is preliminary data.</text>
</comment>
<name>A0A8S4QCI5_9NEOP</name>
<evidence type="ECO:0000313" key="2">
    <source>
        <dbReference type="EMBL" id="CAH2207551.1"/>
    </source>
</evidence>
<dbReference type="PANTHER" id="PTHR33053:SF9">
    <property type="entry name" value="AGAP000105-PA"/>
    <property type="match status" value="1"/>
</dbReference>
<protein>
    <submittedName>
        <fullName evidence="2">Jg27715 protein</fullName>
    </submittedName>
</protein>
<reference evidence="2" key="1">
    <citation type="submission" date="2022-03" db="EMBL/GenBank/DDBJ databases">
        <authorList>
            <person name="Lindestad O."/>
        </authorList>
    </citation>
    <scope>NUCLEOTIDE SEQUENCE</scope>
</reference>
<dbReference type="AlphaFoldDB" id="A0A8S4QCI5"/>
<dbReference type="OrthoDB" id="8007085at2759"/>
<dbReference type="EMBL" id="CAKXAJ010000560">
    <property type="protein sequence ID" value="CAH2207551.1"/>
    <property type="molecule type" value="Genomic_DNA"/>
</dbReference>
<evidence type="ECO:0000256" key="1">
    <source>
        <dbReference type="SAM" id="MobiDB-lite"/>
    </source>
</evidence>